<dbReference type="Proteomes" id="UP000183015">
    <property type="component" value="Unassembled WGS sequence"/>
</dbReference>
<evidence type="ECO:0000259" key="4">
    <source>
        <dbReference type="PROSITE" id="PS51900"/>
    </source>
</evidence>
<evidence type="ECO:0000313" key="6">
    <source>
        <dbReference type="Proteomes" id="UP000183015"/>
    </source>
</evidence>
<feature type="compositionally biased region" description="Basic and acidic residues" evidence="3">
    <location>
        <begin position="286"/>
        <end position="295"/>
    </location>
</feature>
<keyword evidence="1 2" id="KW-0238">DNA-binding</keyword>
<feature type="domain" description="Core-binding (CB)" evidence="4">
    <location>
        <begin position="56"/>
        <end position="139"/>
    </location>
</feature>
<dbReference type="InterPro" id="IPR044068">
    <property type="entry name" value="CB"/>
</dbReference>
<evidence type="ECO:0000256" key="1">
    <source>
        <dbReference type="ARBA" id="ARBA00023125"/>
    </source>
</evidence>
<dbReference type="PROSITE" id="PS51900">
    <property type="entry name" value="CB"/>
    <property type="match status" value="1"/>
</dbReference>
<proteinExistence type="predicted"/>
<evidence type="ECO:0000256" key="3">
    <source>
        <dbReference type="SAM" id="MobiDB-lite"/>
    </source>
</evidence>
<dbReference type="GO" id="GO:0003677">
    <property type="term" value="F:DNA binding"/>
    <property type="evidence" value="ECO:0007669"/>
    <property type="project" value="UniProtKB-UniRule"/>
</dbReference>
<feature type="region of interest" description="Disordered" evidence="3">
    <location>
        <begin position="286"/>
        <end position="308"/>
    </location>
</feature>
<reference evidence="6" key="1">
    <citation type="submission" date="2016-10" db="EMBL/GenBank/DDBJ databases">
        <authorList>
            <person name="Varghese N."/>
        </authorList>
    </citation>
    <scope>NUCLEOTIDE SEQUENCE [LARGE SCALE GENOMIC DNA]</scope>
    <source>
        <strain evidence="6">DSM 45096 / BCRC 16803 / CGMCC 4.1857 / CIP 109030 / JCM 12277 / KCTC 19219 / NBRC 100920 / 33214</strain>
    </source>
</reference>
<name>A0A1H7H2B8_STRJI</name>
<dbReference type="Gene3D" id="1.10.150.130">
    <property type="match status" value="1"/>
</dbReference>
<dbReference type="EMBL" id="FOAZ01000002">
    <property type="protein sequence ID" value="SEK43897.1"/>
    <property type="molecule type" value="Genomic_DNA"/>
</dbReference>
<gene>
    <name evidence="5" type="ORF">SAMN05414137_10230</name>
</gene>
<dbReference type="SUPFAM" id="SSF47823">
    <property type="entry name" value="lambda integrase-like, N-terminal domain"/>
    <property type="match status" value="1"/>
</dbReference>
<accession>A0A1H7H2B8</accession>
<evidence type="ECO:0000256" key="2">
    <source>
        <dbReference type="PROSITE-ProRule" id="PRU01248"/>
    </source>
</evidence>
<dbReference type="AlphaFoldDB" id="A0A1H7H2B8"/>
<keyword evidence="6" id="KW-1185">Reference proteome</keyword>
<dbReference type="STRING" id="235985.SAMN05414137_10230"/>
<dbReference type="InterPro" id="IPR010998">
    <property type="entry name" value="Integrase_recombinase_N"/>
</dbReference>
<sequence length="308" mass="35128">MDEWLLVFVPDPERWGPLPDEGVLGVQDLPGALDRVGLRPGDPVFVRPDFTVDRELLQFALSSEFRPLERETRRNYATDIRLLLTWLWRRGIPWRDATREDLRAYREFRCESPLNPARISGTKWDREAPAFTRLYRWARVAPLPVDSRRRTDRAPHARSSRVSWLTPRTWALWQDVGLRGLGPDGAPMGGWDGRTELRNTSFVGFTLSSGLRRQESGALLTFEVPSRPLRSGRYCHGQVARALSRSKRDRTFYASVDSLRQVSAYAESERAWAVERAQRQGALRKVAADAADHQGHIGPHHSGSLGRP</sequence>
<evidence type="ECO:0000313" key="5">
    <source>
        <dbReference type="EMBL" id="SEK43897.1"/>
    </source>
</evidence>
<organism evidence="5 6">
    <name type="scientific">Streptacidiphilus jiangxiensis</name>
    <dbReference type="NCBI Taxonomy" id="235985"/>
    <lineage>
        <taxon>Bacteria</taxon>
        <taxon>Bacillati</taxon>
        <taxon>Actinomycetota</taxon>
        <taxon>Actinomycetes</taxon>
        <taxon>Kitasatosporales</taxon>
        <taxon>Streptomycetaceae</taxon>
        <taxon>Streptacidiphilus</taxon>
    </lineage>
</organism>
<protein>
    <recommendedName>
        <fullName evidence="4">Core-binding (CB) domain-containing protein</fullName>
    </recommendedName>
</protein>